<protein>
    <submittedName>
        <fullName evidence="2">Uncharacterized protein</fullName>
    </submittedName>
</protein>
<keyword evidence="3" id="KW-1185">Reference proteome</keyword>
<evidence type="ECO:0000256" key="1">
    <source>
        <dbReference type="SAM" id="MobiDB-lite"/>
    </source>
</evidence>
<name>A0AAW0NHI2_9GOBI</name>
<dbReference type="AlphaFoldDB" id="A0AAW0NHI2"/>
<sequence length="311" mass="32832">MGGFDPFGADFTARPTAHQTVASAAVNLEPDPGPALDSGTGHSLLPDPGQSTVISVEDPAPPDAPVADSVAADVPVADAPVADAPVADAPVADAPVADAPVADGHVLADSPDTNGNGRLTVVSHSVTQRVPEVQTLGFPVSHDFNGNMDVVTSFPFELTASGLGLGPEATEQAQVLLHTESVGHVTHLVSTGVFSQTELVTAATETATDSGGAAVLIWRTQVYSLVQKPVQAQNRTTLRVLKVQKMWNWRIPADFHIKPKVHFLRFRFHCTSQSQSPLQPEIQKLEPNPHQLTNHRGPHCDCPIREPPTAS</sequence>
<comment type="caution">
    <text evidence="2">The sequence shown here is derived from an EMBL/GenBank/DDBJ whole genome shotgun (WGS) entry which is preliminary data.</text>
</comment>
<organism evidence="2 3">
    <name type="scientific">Mugilogobius chulae</name>
    <name type="common">yellowstripe goby</name>
    <dbReference type="NCBI Taxonomy" id="88201"/>
    <lineage>
        <taxon>Eukaryota</taxon>
        <taxon>Metazoa</taxon>
        <taxon>Chordata</taxon>
        <taxon>Craniata</taxon>
        <taxon>Vertebrata</taxon>
        <taxon>Euteleostomi</taxon>
        <taxon>Actinopterygii</taxon>
        <taxon>Neopterygii</taxon>
        <taxon>Teleostei</taxon>
        <taxon>Neoteleostei</taxon>
        <taxon>Acanthomorphata</taxon>
        <taxon>Gobiaria</taxon>
        <taxon>Gobiiformes</taxon>
        <taxon>Gobioidei</taxon>
        <taxon>Gobiidae</taxon>
        <taxon>Gobionellinae</taxon>
        <taxon>Mugilogobius</taxon>
    </lineage>
</organism>
<proteinExistence type="predicted"/>
<gene>
    <name evidence="2" type="ORF">WMY93_019112</name>
</gene>
<feature type="region of interest" description="Disordered" evidence="1">
    <location>
        <begin position="27"/>
        <end position="67"/>
    </location>
</feature>
<evidence type="ECO:0000313" key="2">
    <source>
        <dbReference type="EMBL" id="KAK7898259.1"/>
    </source>
</evidence>
<dbReference type="Proteomes" id="UP001460270">
    <property type="component" value="Unassembled WGS sequence"/>
</dbReference>
<feature type="region of interest" description="Disordered" evidence="1">
    <location>
        <begin position="288"/>
        <end position="311"/>
    </location>
</feature>
<reference evidence="3" key="1">
    <citation type="submission" date="2024-04" db="EMBL/GenBank/DDBJ databases">
        <title>Salinicola lusitanus LLJ914,a marine bacterium isolated from the Okinawa Trough.</title>
        <authorList>
            <person name="Li J."/>
        </authorList>
    </citation>
    <scope>NUCLEOTIDE SEQUENCE [LARGE SCALE GENOMIC DNA]</scope>
</reference>
<accession>A0AAW0NHI2</accession>
<dbReference type="EMBL" id="JBBPFD010000014">
    <property type="protein sequence ID" value="KAK7898259.1"/>
    <property type="molecule type" value="Genomic_DNA"/>
</dbReference>
<evidence type="ECO:0000313" key="3">
    <source>
        <dbReference type="Proteomes" id="UP001460270"/>
    </source>
</evidence>